<dbReference type="AlphaFoldDB" id="A0A0M3KC80"/>
<dbReference type="OrthoDB" id="5794427at2759"/>
<accession>A0A0M3KC80</accession>
<reference evidence="4" key="1">
    <citation type="submission" date="2017-02" db="UniProtKB">
        <authorList>
            <consortium name="WormBaseParasite"/>
        </authorList>
    </citation>
    <scope>IDENTIFICATION</scope>
</reference>
<evidence type="ECO:0000256" key="1">
    <source>
        <dbReference type="SAM" id="MobiDB-lite"/>
    </source>
</evidence>
<proteinExistence type="predicted"/>
<gene>
    <name evidence="2" type="ORF">ASIM_LOCUS17978</name>
</gene>
<evidence type="ECO:0000313" key="2">
    <source>
        <dbReference type="EMBL" id="VDK62414.1"/>
    </source>
</evidence>
<evidence type="ECO:0000313" key="3">
    <source>
        <dbReference type="Proteomes" id="UP000267096"/>
    </source>
</evidence>
<dbReference type="Proteomes" id="UP000267096">
    <property type="component" value="Unassembled WGS sequence"/>
</dbReference>
<organism evidence="4">
    <name type="scientific">Anisakis simplex</name>
    <name type="common">Herring worm</name>
    <dbReference type="NCBI Taxonomy" id="6269"/>
    <lineage>
        <taxon>Eukaryota</taxon>
        <taxon>Metazoa</taxon>
        <taxon>Ecdysozoa</taxon>
        <taxon>Nematoda</taxon>
        <taxon>Chromadorea</taxon>
        <taxon>Rhabditida</taxon>
        <taxon>Spirurina</taxon>
        <taxon>Ascaridomorpha</taxon>
        <taxon>Ascaridoidea</taxon>
        <taxon>Anisakidae</taxon>
        <taxon>Anisakis</taxon>
        <taxon>Anisakis simplex complex</taxon>
    </lineage>
</organism>
<dbReference type="EMBL" id="UYRR01034837">
    <property type="protein sequence ID" value="VDK62414.1"/>
    <property type="molecule type" value="Genomic_DNA"/>
</dbReference>
<protein>
    <submittedName>
        <fullName evidence="4">Ig-like domain-containing protein</fullName>
    </submittedName>
</protein>
<sequence>MYLVEALNTRKFCQRAIDEIGKIHAYSRSQREVHHGFVNEHALYHEKIHGSHSSKASHPTAHAGSRTEYHKYSDSMRTFDILMKNPQFESYLCMLRKAKDMRSKYESKRYEIRLRNYYRCMQLRDEQASTYARVTAITALRDAEVNLRCFDCLSPEEQNEVEEVWKPNESFLGKKTRVIYDRIKEALLAAVNVHKKSDPKEWDYSWEKAELTHSWKGDWWNVIGIDDSLSIADKTMEVLRRKMRGGGKRPKLGDHFELRLPAVTKHEMGWYRCVKRLHTNDSDDRNGDIIQVANMYFVDAISNITSNVVSFNQLFYSFQLFLWI</sequence>
<feature type="region of interest" description="Disordered" evidence="1">
    <location>
        <begin position="48"/>
        <end position="67"/>
    </location>
</feature>
<reference evidence="2 3" key="2">
    <citation type="submission" date="2018-11" db="EMBL/GenBank/DDBJ databases">
        <authorList>
            <consortium name="Pathogen Informatics"/>
        </authorList>
    </citation>
    <scope>NUCLEOTIDE SEQUENCE [LARGE SCALE GENOMIC DNA]</scope>
</reference>
<keyword evidence="3" id="KW-1185">Reference proteome</keyword>
<evidence type="ECO:0000313" key="4">
    <source>
        <dbReference type="WBParaSite" id="ASIM_0001857901-mRNA-1"/>
    </source>
</evidence>
<dbReference type="WBParaSite" id="ASIM_0001857901-mRNA-1">
    <property type="protein sequence ID" value="ASIM_0001857901-mRNA-1"/>
    <property type="gene ID" value="ASIM_0001857901"/>
</dbReference>
<name>A0A0M3KC80_ANISI</name>